<accession>A0A7U2NED2</accession>
<proteinExistence type="predicted"/>
<sequence>MNIQDELQKIHNQYGTSEKANYEIQKLFDKQIRNCDFMACHFTKQLLAMPNNKLESKTVREHYDEFKKRYLEDNSSN</sequence>
<name>A0A7U2NED2_FLAPS</name>
<dbReference type="RefSeq" id="WP_203095730.1">
    <property type="nucleotide sequence ID" value="NZ_CP059075.1"/>
</dbReference>
<dbReference type="AlphaFoldDB" id="A0A7U2NED2"/>
<dbReference type="EMBL" id="CP059075">
    <property type="protein sequence ID" value="QRE03473.1"/>
    <property type="molecule type" value="Genomic_DNA"/>
</dbReference>
<protein>
    <submittedName>
        <fullName evidence="1">Uncharacterized protein</fullName>
    </submittedName>
</protein>
<evidence type="ECO:0000313" key="1">
    <source>
        <dbReference type="EMBL" id="QRE03473.1"/>
    </source>
</evidence>
<organism evidence="1 2">
    <name type="scientific">Flavobacterium psychrophilum</name>
    <dbReference type="NCBI Taxonomy" id="96345"/>
    <lineage>
        <taxon>Bacteria</taxon>
        <taxon>Pseudomonadati</taxon>
        <taxon>Bacteroidota</taxon>
        <taxon>Flavobacteriia</taxon>
        <taxon>Flavobacteriales</taxon>
        <taxon>Flavobacteriaceae</taxon>
        <taxon>Flavobacterium</taxon>
    </lineage>
</organism>
<evidence type="ECO:0000313" key="2">
    <source>
        <dbReference type="Proteomes" id="UP000596329"/>
    </source>
</evidence>
<dbReference type="Proteomes" id="UP000596329">
    <property type="component" value="Chromosome"/>
</dbReference>
<reference evidence="1 2" key="1">
    <citation type="submission" date="2020-07" db="EMBL/GenBank/DDBJ databases">
        <title>Genomic characterization of Flavobacterium psychrophilum strains.</title>
        <authorList>
            <person name="Castillo D."/>
            <person name="Jorgensen J."/>
            <person name="Middelboe M."/>
        </authorList>
    </citation>
    <scope>NUCLEOTIDE SEQUENCE [LARGE SCALE GENOMIC DNA]</scope>
    <source>
        <strain evidence="1 2">FPS-R7</strain>
    </source>
</reference>
<gene>
    <name evidence="1" type="ORF">H0H26_11370</name>
</gene>